<dbReference type="OrthoDB" id="10251701at2759"/>
<dbReference type="Proteomes" id="UP000070089">
    <property type="component" value="Unassembled WGS sequence"/>
</dbReference>
<organism evidence="1 2">
    <name type="scientific">Giardia duodenalis assemblage B</name>
    <dbReference type="NCBI Taxonomy" id="1394984"/>
    <lineage>
        <taxon>Eukaryota</taxon>
        <taxon>Metamonada</taxon>
        <taxon>Diplomonadida</taxon>
        <taxon>Hexamitidae</taxon>
        <taxon>Giardiinae</taxon>
        <taxon>Giardia</taxon>
    </lineage>
</organism>
<dbReference type="VEuPathDB" id="GiardiaDB:QR46_2353"/>
<sequence length="123" mass="13801">MSGRIWVLDGAVDSPGTDVLVFEHSGTTYAFRIDTSVEDNMDALSHEYNILRTRPTAVEVDTEIKKLEKQTKQRKTRLSNGNSELELKVSQLREVCSTLAGILAERKGVEVSRIYQLFNIPSS</sequence>
<evidence type="ECO:0000313" key="1">
    <source>
        <dbReference type="EMBL" id="KWX13655.1"/>
    </source>
</evidence>
<protein>
    <submittedName>
        <fullName evidence="1">Uncharacterized protein</fullName>
    </submittedName>
</protein>
<name>A0A132NUC9_GIAIN</name>
<comment type="caution">
    <text evidence="1">The sequence shown here is derived from an EMBL/GenBank/DDBJ whole genome shotgun (WGS) entry which is preliminary data.</text>
</comment>
<dbReference type="EMBL" id="JXTI01000061">
    <property type="protein sequence ID" value="KWX13655.1"/>
    <property type="molecule type" value="Genomic_DNA"/>
</dbReference>
<gene>
    <name evidence="1" type="ORF">QR46_2353</name>
</gene>
<accession>A0A132NUC9</accession>
<evidence type="ECO:0000313" key="2">
    <source>
        <dbReference type="Proteomes" id="UP000070089"/>
    </source>
</evidence>
<reference evidence="1 2" key="1">
    <citation type="journal article" date="2015" name="Mol. Biochem. Parasitol.">
        <title>Identification of polymorphic genes for use in assemblage B genotyping assays through comparative genomics of multiple assemblage B Giardia duodenalis isolates.</title>
        <authorList>
            <person name="Wielinga C."/>
            <person name="Thompson R.C."/>
            <person name="Monis P."/>
            <person name="Ryan U."/>
        </authorList>
    </citation>
    <scope>NUCLEOTIDE SEQUENCE [LARGE SCALE GENOMIC DNA]</scope>
    <source>
        <strain evidence="1 2">BAH15c1</strain>
    </source>
</reference>
<dbReference type="AlphaFoldDB" id="A0A132NUC9"/>
<proteinExistence type="predicted"/>